<proteinExistence type="predicted"/>
<accession>A0ABW7ENH1</accession>
<reference evidence="1 2" key="1">
    <citation type="submission" date="2024-09" db="EMBL/GenBank/DDBJ databases">
        <title>Novel species of the genus Pelomonas and Roseateles isolated from streams.</title>
        <authorList>
            <person name="Lu H."/>
        </authorList>
    </citation>
    <scope>NUCLEOTIDE SEQUENCE [LARGE SCALE GENOMIC DNA]</scope>
    <source>
        <strain evidence="1 2">DC23W</strain>
    </source>
</reference>
<dbReference type="Proteomes" id="UP001606300">
    <property type="component" value="Unassembled WGS sequence"/>
</dbReference>
<protein>
    <recommendedName>
        <fullName evidence="3">DUF2513 domain-containing protein</fullName>
    </recommendedName>
</protein>
<sequence length="130" mass="14379">MSAPEYSTELQYAVLRAINEQCGIDGESPVELRVDGVSDEVISRYVHLLKVLDFVDATSFKDPVQGTTYFPIAIKSKGSECLAQTDKAFWKKAQDAATEGLKVLTGVDVAKFADFFQAAYEKYLREKGVT</sequence>
<name>A0ABW7ENH1_9BURK</name>
<evidence type="ECO:0000313" key="1">
    <source>
        <dbReference type="EMBL" id="MFG6414982.1"/>
    </source>
</evidence>
<evidence type="ECO:0000313" key="2">
    <source>
        <dbReference type="Proteomes" id="UP001606300"/>
    </source>
</evidence>
<dbReference type="RefSeq" id="WP_394471044.1">
    <property type="nucleotide sequence ID" value="NZ_JBIGHY010000004.1"/>
</dbReference>
<gene>
    <name evidence="1" type="ORF">ACG02S_13870</name>
</gene>
<organism evidence="1 2">
    <name type="scientific">Pelomonas dachongensis</name>
    <dbReference type="NCBI Taxonomy" id="3299029"/>
    <lineage>
        <taxon>Bacteria</taxon>
        <taxon>Pseudomonadati</taxon>
        <taxon>Pseudomonadota</taxon>
        <taxon>Betaproteobacteria</taxon>
        <taxon>Burkholderiales</taxon>
        <taxon>Sphaerotilaceae</taxon>
        <taxon>Roseateles</taxon>
    </lineage>
</organism>
<dbReference type="EMBL" id="JBIGHY010000004">
    <property type="protein sequence ID" value="MFG6414982.1"/>
    <property type="molecule type" value="Genomic_DNA"/>
</dbReference>
<comment type="caution">
    <text evidence="1">The sequence shown here is derived from an EMBL/GenBank/DDBJ whole genome shotgun (WGS) entry which is preliminary data.</text>
</comment>
<keyword evidence="2" id="KW-1185">Reference proteome</keyword>
<evidence type="ECO:0008006" key="3">
    <source>
        <dbReference type="Google" id="ProtNLM"/>
    </source>
</evidence>